<feature type="domain" description="Phosphorylase b kinase regulatory subunit alpha/beta C-terminal" evidence="4">
    <location>
        <begin position="63"/>
        <end position="189"/>
    </location>
</feature>
<dbReference type="Proteomes" id="UP000887567">
    <property type="component" value="Unplaced"/>
</dbReference>
<keyword evidence="6" id="KW-1185">Reference proteome</keyword>
<organism evidence="5 6">
    <name type="scientific">Exaiptasia diaphana</name>
    <name type="common">Tropical sea anemone</name>
    <name type="synonym">Aiptasia pulchella</name>
    <dbReference type="NCBI Taxonomy" id="2652724"/>
    <lineage>
        <taxon>Eukaryota</taxon>
        <taxon>Metazoa</taxon>
        <taxon>Cnidaria</taxon>
        <taxon>Anthozoa</taxon>
        <taxon>Hexacorallia</taxon>
        <taxon>Actiniaria</taxon>
        <taxon>Aiptasiidae</taxon>
        <taxon>Exaiptasia</taxon>
    </lineage>
</organism>
<proteinExistence type="inferred from homology"/>
<dbReference type="RefSeq" id="XP_020894355.1">
    <property type="nucleotide sequence ID" value="XM_021038696.2"/>
</dbReference>
<keyword evidence="2 3" id="KW-0449">Lipoprotein</keyword>
<evidence type="ECO:0000256" key="2">
    <source>
        <dbReference type="PIRSR" id="PIRSR608734-50"/>
    </source>
</evidence>
<dbReference type="GO" id="GO:0005964">
    <property type="term" value="C:phosphorylase kinase complex"/>
    <property type="evidence" value="ECO:0007669"/>
    <property type="project" value="TreeGrafter"/>
</dbReference>
<comment type="similarity">
    <text evidence="3">Belongs to the phosphorylase b kinase regulatory chain family.</text>
</comment>
<comment type="subcellular location">
    <subcellularLocation>
        <location evidence="3">Cell membrane</location>
        <topology evidence="3">Lipid-anchor</topology>
        <orientation evidence="3">Cytoplasmic side</orientation>
    </subcellularLocation>
</comment>
<feature type="lipid moiety-binding region" description="S-farnesyl cysteine" evidence="2">
    <location>
        <position position="228"/>
    </location>
</feature>
<evidence type="ECO:0000313" key="5">
    <source>
        <dbReference type="EnsemblMetazoa" id="XP_020894355.1"/>
    </source>
</evidence>
<evidence type="ECO:0000313" key="6">
    <source>
        <dbReference type="Proteomes" id="UP000887567"/>
    </source>
</evidence>
<dbReference type="GO" id="GO:0005977">
    <property type="term" value="P:glycogen metabolic process"/>
    <property type="evidence" value="ECO:0007669"/>
    <property type="project" value="UniProtKB-KW"/>
</dbReference>
<dbReference type="GO" id="GO:0005886">
    <property type="term" value="C:plasma membrane"/>
    <property type="evidence" value="ECO:0007669"/>
    <property type="project" value="UniProtKB-SubCell"/>
</dbReference>
<dbReference type="PANTHER" id="PTHR10749:SF8">
    <property type="entry name" value="PHOSPHORYLASE B KINASE REGULATORY SUBUNIT BETA"/>
    <property type="match status" value="1"/>
</dbReference>
<name>A0A913WUL4_EXADI</name>
<dbReference type="OrthoDB" id="5971574at2759"/>
<evidence type="ECO:0000259" key="4">
    <source>
        <dbReference type="Pfam" id="PF19292"/>
    </source>
</evidence>
<dbReference type="GO" id="GO:0005516">
    <property type="term" value="F:calmodulin binding"/>
    <property type="evidence" value="ECO:0007669"/>
    <property type="project" value="UniProtKB-KW"/>
</dbReference>
<comment type="pathway">
    <text evidence="3">Glycan biosynthesis; glycogen metabolism.</text>
</comment>
<keyword evidence="3" id="KW-0321">Glycogen metabolism</keyword>
<keyword evidence="2 3" id="KW-0636">Prenylation</keyword>
<dbReference type="InterPro" id="IPR045583">
    <property type="entry name" value="KPBA/B_C"/>
</dbReference>
<evidence type="ECO:0000256" key="1">
    <source>
        <dbReference type="ARBA" id="ARBA00023277"/>
    </source>
</evidence>
<accession>A0A913WUL4</accession>
<keyword evidence="3" id="KW-0112">Calmodulin-binding</keyword>
<dbReference type="GeneID" id="110233404"/>
<dbReference type="AlphaFoldDB" id="A0A913WUL4"/>
<dbReference type="PANTHER" id="PTHR10749">
    <property type="entry name" value="PHOSPHORYLASE B KINASE REGULATORY SUBUNIT"/>
    <property type="match status" value="1"/>
</dbReference>
<sequence>MATMPEVFEGMLKIRIGWIIQAMKQLLSYGNNLGSLYAQPPSAVKKLLKIVLLSKGKLNGQDVTPRTPLQKRQLDGAVHRTPLDFYHKVWNVLCNSPGGIMVSQHHLHQLPTISDMTQNEINFQLKVEELLNGISNPEHRQLIVELIVVLATILQRNPEVKFEGCVDLDAILQDAINIFYVEQEKQGKPATRESFYNTPSEGKGGTTAYLTRALVNRLLGEGLDHTACSIC</sequence>
<reference evidence="5" key="1">
    <citation type="submission" date="2022-11" db="UniProtKB">
        <authorList>
            <consortium name="EnsemblMetazoa"/>
        </authorList>
    </citation>
    <scope>IDENTIFICATION</scope>
</reference>
<evidence type="ECO:0000256" key="3">
    <source>
        <dbReference type="RuleBase" id="RU364123"/>
    </source>
</evidence>
<protein>
    <recommendedName>
        <fullName evidence="3">Phosphorylase b kinase regulatory subunit</fullName>
    </recommendedName>
</protein>
<comment type="function">
    <text evidence="3">Phosphorylase b kinase catalyzes the phosphorylation of serine in certain substrates, including troponin I.</text>
</comment>
<keyword evidence="3" id="KW-0472">Membrane</keyword>
<dbReference type="Pfam" id="PF19292">
    <property type="entry name" value="KPBB_C"/>
    <property type="match status" value="1"/>
</dbReference>
<keyword evidence="3" id="KW-1003">Cell membrane</keyword>
<comment type="PTM">
    <text evidence="2">Although the final Cys may be farnesylated, the terminal tripeptide is probably not removed, and the C-terminus is not methylated.</text>
</comment>
<dbReference type="InterPro" id="IPR008734">
    <property type="entry name" value="PHK_A/B_su"/>
</dbReference>
<dbReference type="EnsemblMetazoa" id="XM_021038696.2">
    <property type="protein sequence ID" value="XP_020894355.1"/>
    <property type="gene ID" value="LOC110233404"/>
</dbReference>
<dbReference type="KEGG" id="epa:110233404"/>
<keyword evidence="1 3" id="KW-0119">Carbohydrate metabolism</keyword>